<keyword evidence="18" id="KW-1185">Reference proteome</keyword>
<dbReference type="PANTHER" id="PTHR11076">
    <property type="entry name" value="DNA REPAIR POLYMERASE UMUC / TRANSFERASE FAMILY MEMBER"/>
    <property type="match status" value="1"/>
</dbReference>
<dbReference type="PANTHER" id="PTHR11076:SF33">
    <property type="entry name" value="DNA POLYMERASE KAPPA"/>
    <property type="match status" value="1"/>
</dbReference>
<keyword evidence="9 15" id="KW-0227">DNA damage</keyword>
<keyword evidence="7 15" id="KW-0235">DNA replication</keyword>
<dbReference type="Gene3D" id="3.30.1490.100">
    <property type="entry name" value="DNA polymerase, Y-family, little finger domain"/>
    <property type="match status" value="1"/>
</dbReference>
<dbReference type="InterPro" id="IPR053848">
    <property type="entry name" value="IMS_HHH_1"/>
</dbReference>
<evidence type="ECO:0000256" key="11">
    <source>
        <dbReference type="ARBA" id="ARBA00022932"/>
    </source>
</evidence>
<dbReference type="GO" id="GO:0000287">
    <property type="term" value="F:magnesium ion binding"/>
    <property type="evidence" value="ECO:0007669"/>
    <property type="project" value="UniProtKB-UniRule"/>
</dbReference>
<feature type="active site" evidence="15">
    <location>
        <position position="106"/>
    </location>
</feature>
<dbReference type="GO" id="GO:0006261">
    <property type="term" value="P:DNA-templated DNA replication"/>
    <property type="evidence" value="ECO:0007669"/>
    <property type="project" value="UniProtKB-UniRule"/>
</dbReference>
<keyword evidence="12 15" id="KW-0238">DNA-binding</keyword>
<dbReference type="GO" id="GO:0006281">
    <property type="term" value="P:DNA repair"/>
    <property type="evidence" value="ECO:0007669"/>
    <property type="project" value="UniProtKB-UniRule"/>
</dbReference>
<dbReference type="GO" id="GO:0042276">
    <property type="term" value="P:error-prone translesion synthesis"/>
    <property type="evidence" value="ECO:0007669"/>
    <property type="project" value="TreeGrafter"/>
</dbReference>
<dbReference type="Gene3D" id="3.40.1170.60">
    <property type="match status" value="1"/>
</dbReference>
<evidence type="ECO:0000256" key="5">
    <source>
        <dbReference type="ARBA" id="ARBA00022679"/>
    </source>
</evidence>
<dbReference type="EC" id="2.7.7.7" evidence="15"/>
<keyword evidence="4 15" id="KW-0963">Cytoplasm</keyword>
<evidence type="ECO:0000256" key="2">
    <source>
        <dbReference type="ARBA" id="ARBA00010945"/>
    </source>
</evidence>
<dbReference type="SUPFAM" id="SSF56672">
    <property type="entry name" value="DNA/RNA polymerases"/>
    <property type="match status" value="1"/>
</dbReference>
<dbReference type="FunFam" id="3.40.1170.60:FF:000001">
    <property type="entry name" value="DNA polymerase IV"/>
    <property type="match status" value="1"/>
</dbReference>
<reference evidence="18" key="1">
    <citation type="journal article" date="2019" name="Int. J. Syst. Evol. Microbiol.">
        <title>The Global Catalogue of Microorganisms (GCM) 10K type strain sequencing project: providing services to taxonomists for standard genome sequencing and annotation.</title>
        <authorList>
            <consortium name="The Broad Institute Genomics Platform"/>
            <consortium name="The Broad Institute Genome Sequencing Center for Infectious Disease"/>
            <person name="Wu L."/>
            <person name="Ma J."/>
        </authorList>
    </citation>
    <scope>NUCLEOTIDE SEQUENCE [LARGE SCALE GENOMIC DNA]</scope>
    <source>
        <strain evidence="18">JCM 19134</strain>
    </source>
</reference>
<dbReference type="Pfam" id="PF11799">
    <property type="entry name" value="IMS_C"/>
    <property type="match status" value="1"/>
</dbReference>
<keyword evidence="8 15" id="KW-0479">Metal-binding</keyword>
<evidence type="ECO:0000256" key="3">
    <source>
        <dbReference type="ARBA" id="ARBA00022457"/>
    </source>
</evidence>
<dbReference type="InterPro" id="IPR043128">
    <property type="entry name" value="Rev_trsase/Diguanyl_cyclase"/>
</dbReference>
<keyword evidence="3 15" id="KW-0515">Mutator protein</keyword>
<feature type="domain" description="UmuC" evidence="16">
    <location>
        <begin position="6"/>
        <end position="187"/>
    </location>
</feature>
<dbReference type="RefSeq" id="WP_345426705.1">
    <property type="nucleotide sequence ID" value="NZ_AP031496.1"/>
</dbReference>
<dbReference type="GO" id="GO:0005829">
    <property type="term" value="C:cytosol"/>
    <property type="evidence" value="ECO:0007669"/>
    <property type="project" value="TreeGrafter"/>
</dbReference>
<accession>A0AAV3U894</accession>
<evidence type="ECO:0000256" key="4">
    <source>
        <dbReference type="ARBA" id="ARBA00022490"/>
    </source>
</evidence>
<evidence type="ECO:0000256" key="1">
    <source>
        <dbReference type="ARBA" id="ARBA00004496"/>
    </source>
</evidence>
<comment type="cofactor">
    <cofactor evidence="15">
        <name>Mg(2+)</name>
        <dbReference type="ChEBI" id="CHEBI:18420"/>
    </cofactor>
    <text evidence="15">Binds 2 magnesium ions per subunit.</text>
</comment>
<evidence type="ECO:0000313" key="18">
    <source>
        <dbReference type="Proteomes" id="UP001409585"/>
    </source>
</evidence>
<dbReference type="Gene3D" id="3.30.70.270">
    <property type="match status" value="1"/>
</dbReference>
<keyword evidence="5 15" id="KW-0808">Transferase</keyword>
<comment type="subunit">
    <text evidence="15">Monomer.</text>
</comment>
<proteinExistence type="inferred from homology"/>
<dbReference type="HAMAP" id="MF_01113">
    <property type="entry name" value="DNApol_IV"/>
    <property type="match status" value="1"/>
</dbReference>
<comment type="caution">
    <text evidence="17">The sequence shown here is derived from an EMBL/GenBank/DDBJ whole genome shotgun (WGS) entry which is preliminary data.</text>
</comment>
<keyword evidence="13 15" id="KW-0234">DNA repair</keyword>
<dbReference type="InterPro" id="IPR022880">
    <property type="entry name" value="DNApol_IV"/>
</dbReference>
<sequence>MTQRKIIHCDADCFYAAIEMRDNPEYREVPLAVGGSSERRGVIATCNYRAREYGVHSAMASATATKLCPQLVIVRPNMDKYRQASAVMREIFERYTELIEPLSLDEAYLDVSNADACDGSATKIAEEIRASVYAELGITVSAGVSNSKFLAKIASDWNKPDGLCVIPPQQVDEFVLSLPVKKIHGVGKVTAAKLHQMGIHTCADLRQLSQATLDQSFGRFGQRLYQLARGIDQREVSVSRIRKSVSVENTFPQDLPNLASCLSQLPSLLESLTQRLAKLPESANIDKAFVKIKFADFTSTTLERIGTEPSLETYQTLMSDAIARKTLPVRLLGLGVRLKQRQNSQEDQLQLFE</sequence>
<protein>
    <recommendedName>
        <fullName evidence="15">DNA polymerase IV</fullName>
        <shortName evidence="15">Pol IV</shortName>
        <ecNumber evidence="15">2.7.7.7</ecNumber>
    </recommendedName>
</protein>
<feature type="binding site" evidence="15">
    <location>
        <position position="10"/>
    </location>
    <ligand>
        <name>Mg(2+)</name>
        <dbReference type="ChEBI" id="CHEBI:18420"/>
    </ligand>
</feature>
<evidence type="ECO:0000259" key="16">
    <source>
        <dbReference type="PROSITE" id="PS50173"/>
    </source>
</evidence>
<comment type="similarity">
    <text evidence="2 15">Belongs to the DNA polymerase type-Y family.</text>
</comment>
<dbReference type="GO" id="GO:0003887">
    <property type="term" value="F:DNA-directed DNA polymerase activity"/>
    <property type="evidence" value="ECO:0007669"/>
    <property type="project" value="UniProtKB-UniRule"/>
</dbReference>
<dbReference type="SUPFAM" id="SSF100879">
    <property type="entry name" value="Lesion bypass DNA polymerase (Y-family), little finger domain"/>
    <property type="match status" value="1"/>
</dbReference>
<name>A0AAV3U894_9ALTE</name>
<dbReference type="InterPro" id="IPR050116">
    <property type="entry name" value="DNA_polymerase-Y"/>
</dbReference>
<dbReference type="EMBL" id="BAABLX010000072">
    <property type="protein sequence ID" value="GAA4956257.1"/>
    <property type="molecule type" value="Genomic_DNA"/>
</dbReference>
<evidence type="ECO:0000256" key="6">
    <source>
        <dbReference type="ARBA" id="ARBA00022695"/>
    </source>
</evidence>
<comment type="catalytic activity">
    <reaction evidence="14 15">
        <text>DNA(n) + a 2'-deoxyribonucleoside 5'-triphosphate = DNA(n+1) + diphosphate</text>
        <dbReference type="Rhea" id="RHEA:22508"/>
        <dbReference type="Rhea" id="RHEA-COMP:17339"/>
        <dbReference type="Rhea" id="RHEA-COMP:17340"/>
        <dbReference type="ChEBI" id="CHEBI:33019"/>
        <dbReference type="ChEBI" id="CHEBI:61560"/>
        <dbReference type="ChEBI" id="CHEBI:173112"/>
        <dbReference type="EC" id="2.7.7.7"/>
    </reaction>
</comment>
<comment type="subcellular location">
    <subcellularLocation>
        <location evidence="1 15">Cytoplasm</location>
    </subcellularLocation>
</comment>
<feature type="site" description="Substrate discrimination" evidence="15">
    <location>
        <position position="15"/>
    </location>
</feature>
<dbReference type="Gene3D" id="1.10.150.20">
    <property type="entry name" value="5' to 3' exonuclease, C-terminal subdomain"/>
    <property type="match status" value="1"/>
</dbReference>
<dbReference type="GO" id="GO:0009432">
    <property type="term" value="P:SOS response"/>
    <property type="evidence" value="ECO:0007669"/>
    <property type="project" value="TreeGrafter"/>
</dbReference>
<dbReference type="Pfam" id="PF00817">
    <property type="entry name" value="IMS"/>
    <property type="match status" value="1"/>
</dbReference>
<gene>
    <name evidence="15 17" type="primary">dinB</name>
    <name evidence="17" type="ORF">GCM10025791_40630</name>
</gene>
<organism evidence="17 18">
    <name type="scientific">Halioxenophilus aromaticivorans</name>
    <dbReference type="NCBI Taxonomy" id="1306992"/>
    <lineage>
        <taxon>Bacteria</taxon>
        <taxon>Pseudomonadati</taxon>
        <taxon>Pseudomonadota</taxon>
        <taxon>Gammaproteobacteria</taxon>
        <taxon>Alteromonadales</taxon>
        <taxon>Alteromonadaceae</taxon>
        <taxon>Halioxenophilus</taxon>
    </lineage>
</organism>
<keyword evidence="11 15" id="KW-0239">DNA-directed DNA polymerase</keyword>
<dbReference type="InterPro" id="IPR043502">
    <property type="entry name" value="DNA/RNA_pol_sf"/>
</dbReference>
<dbReference type="InterPro" id="IPR001126">
    <property type="entry name" value="UmuC"/>
</dbReference>
<evidence type="ECO:0000256" key="10">
    <source>
        <dbReference type="ARBA" id="ARBA00022842"/>
    </source>
</evidence>
<dbReference type="InterPro" id="IPR036775">
    <property type="entry name" value="DNA_pol_Y-fam_lit_finger_sf"/>
</dbReference>
<dbReference type="NCBIfam" id="NF002677">
    <property type="entry name" value="PRK02406.1"/>
    <property type="match status" value="1"/>
</dbReference>
<evidence type="ECO:0000313" key="17">
    <source>
        <dbReference type="EMBL" id="GAA4956257.1"/>
    </source>
</evidence>
<dbReference type="GO" id="GO:0003684">
    <property type="term" value="F:damaged DNA binding"/>
    <property type="evidence" value="ECO:0007669"/>
    <property type="project" value="InterPro"/>
</dbReference>
<dbReference type="PROSITE" id="PS50173">
    <property type="entry name" value="UMUC"/>
    <property type="match status" value="1"/>
</dbReference>
<feature type="binding site" evidence="15">
    <location>
        <position position="105"/>
    </location>
    <ligand>
        <name>Mg(2+)</name>
        <dbReference type="ChEBI" id="CHEBI:18420"/>
    </ligand>
</feature>
<evidence type="ECO:0000256" key="15">
    <source>
        <dbReference type="HAMAP-Rule" id="MF_01113"/>
    </source>
</evidence>
<dbReference type="Pfam" id="PF21999">
    <property type="entry name" value="IMS_HHH_1"/>
    <property type="match status" value="1"/>
</dbReference>
<keyword evidence="6 15" id="KW-0548">Nucleotidyltransferase</keyword>
<evidence type="ECO:0000256" key="9">
    <source>
        <dbReference type="ARBA" id="ARBA00022763"/>
    </source>
</evidence>
<comment type="function">
    <text evidence="15">Poorly processive, error-prone DNA polymerase involved in untargeted mutagenesis. Copies undamaged DNA at stalled replication forks, which arise in vivo from mismatched or misaligned primer ends. These misaligned primers can be extended by PolIV. Exhibits no 3'-5' exonuclease (proofreading) activity. May be involved in translesional synthesis, in conjunction with the beta clamp from PolIII.</text>
</comment>
<dbReference type="Proteomes" id="UP001409585">
    <property type="component" value="Unassembled WGS sequence"/>
</dbReference>
<evidence type="ECO:0000256" key="7">
    <source>
        <dbReference type="ARBA" id="ARBA00022705"/>
    </source>
</evidence>
<evidence type="ECO:0000256" key="8">
    <source>
        <dbReference type="ARBA" id="ARBA00022723"/>
    </source>
</evidence>
<keyword evidence="10 15" id="KW-0460">Magnesium</keyword>
<dbReference type="CDD" id="cd03586">
    <property type="entry name" value="PolY_Pol_IV_kappa"/>
    <property type="match status" value="1"/>
</dbReference>
<evidence type="ECO:0000256" key="13">
    <source>
        <dbReference type="ARBA" id="ARBA00023204"/>
    </source>
</evidence>
<evidence type="ECO:0000256" key="14">
    <source>
        <dbReference type="ARBA" id="ARBA00049244"/>
    </source>
</evidence>
<dbReference type="AlphaFoldDB" id="A0AAV3U894"/>
<dbReference type="InterPro" id="IPR017961">
    <property type="entry name" value="DNA_pol_Y-fam_little_finger"/>
</dbReference>
<evidence type="ECO:0000256" key="12">
    <source>
        <dbReference type="ARBA" id="ARBA00023125"/>
    </source>
</evidence>
<dbReference type="FunFam" id="1.10.150.20:FF:000019">
    <property type="entry name" value="DNA polymerase IV"/>
    <property type="match status" value="1"/>
</dbReference>